<reference evidence="2 3" key="1">
    <citation type="submission" date="2016-04" db="EMBL/GenBank/DDBJ databases">
        <title>First whole genome shotgun sequence of the bacterium Enteractinococcus sp. strain UASWS1574.</title>
        <authorList>
            <person name="Crovadore J."/>
            <person name="Chablais R."/>
            <person name="Lefort F."/>
        </authorList>
    </citation>
    <scope>NUCLEOTIDE SEQUENCE [LARGE SCALE GENOMIC DNA]</scope>
    <source>
        <strain evidence="2 3">UASWS1574</strain>
    </source>
</reference>
<dbReference type="GO" id="GO:0016491">
    <property type="term" value="F:oxidoreductase activity"/>
    <property type="evidence" value="ECO:0007669"/>
    <property type="project" value="InterPro"/>
</dbReference>
<dbReference type="PANTHER" id="PTHR13887:SF41">
    <property type="entry name" value="THIOREDOXIN SUPERFAMILY PROTEIN"/>
    <property type="match status" value="1"/>
</dbReference>
<dbReference type="InterPro" id="IPR036249">
    <property type="entry name" value="Thioredoxin-like_sf"/>
</dbReference>
<dbReference type="SUPFAM" id="SSF52833">
    <property type="entry name" value="Thioredoxin-like"/>
    <property type="match status" value="1"/>
</dbReference>
<dbReference type="CDD" id="cd03024">
    <property type="entry name" value="DsbA_FrnE"/>
    <property type="match status" value="1"/>
</dbReference>
<evidence type="ECO:0000313" key="2">
    <source>
        <dbReference type="EMBL" id="OAV63118.1"/>
    </source>
</evidence>
<gene>
    <name evidence="2" type="ORF">A6F49_02895</name>
</gene>
<dbReference type="EMBL" id="LXEY01000003">
    <property type="protein sequence ID" value="OAV63118.1"/>
    <property type="molecule type" value="Genomic_DNA"/>
</dbReference>
<dbReference type="OrthoDB" id="9799122at2"/>
<accession>A0A1B7M3G6</accession>
<name>A0A1B7M3G6_9MICC</name>
<feature type="domain" description="DSBA-like thioredoxin" evidence="1">
    <location>
        <begin position="3"/>
        <end position="214"/>
    </location>
</feature>
<evidence type="ECO:0000259" key="1">
    <source>
        <dbReference type="Pfam" id="PF01323"/>
    </source>
</evidence>
<dbReference type="AlphaFoldDB" id="A0A1B7M3G6"/>
<proteinExistence type="predicted"/>
<dbReference type="STRING" id="1837282.A6F49_02895"/>
<evidence type="ECO:0000313" key="3">
    <source>
        <dbReference type="Proteomes" id="UP000078292"/>
    </source>
</evidence>
<dbReference type="InterPro" id="IPR001853">
    <property type="entry name" value="DSBA-like_thioredoxin_dom"/>
</dbReference>
<dbReference type="PANTHER" id="PTHR13887">
    <property type="entry name" value="GLUTATHIONE S-TRANSFERASE KAPPA"/>
    <property type="match status" value="1"/>
</dbReference>
<dbReference type="RefSeq" id="WP_043056660.1">
    <property type="nucleotide sequence ID" value="NZ_LXEY01000003.1"/>
</dbReference>
<dbReference type="Pfam" id="PF01323">
    <property type="entry name" value="DSBA"/>
    <property type="match status" value="1"/>
</dbReference>
<protein>
    <recommendedName>
        <fullName evidence="1">DSBA-like thioredoxin domain-containing protein</fullName>
    </recommendedName>
</protein>
<dbReference type="Gene3D" id="3.40.30.10">
    <property type="entry name" value="Glutaredoxin"/>
    <property type="match status" value="1"/>
</dbReference>
<dbReference type="Proteomes" id="UP000078292">
    <property type="component" value="Unassembled WGS sequence"/>
</dbReference>
<comment type="caution">
    <text evidence="2">The sequence shown here is derived from an EMBL/GenBank/DDBJ whole genome shotgun (WGS) entry which is preliminary data.</text>
</comment>
<sequence>MRIDIWSDIACPWCYIGLTRFEKALAAFPHKDSVEVHYRTFQLDPTLPERDDRSEAQYLSETKGMPANQINQIFETVKEHGKEAGVAFNMDDVVVANSWTAHRLLHLAKQHDQNVTDHQDKITPALKRELLAGHFGTGLDLSDHDQLAQVAISVGLDETRVREVLESDEFDTEANADVDQARAFGVSAVPTYVLAEKYALPGAQSVETFSQALQQVWDELNPAPLQTLGADGQTCDVDGCD</sequence>
<organism evidence="2 3">
    <name type="scientific">Enteractinococcus helveticum</name>
    <dbReference type="NCBI Taxonomy" id="1837282"/>
    <lineage>
        <taxon>Bacteria</taxon>
        <taxon>Bacillati</taxon>
        <taxon>Actinomycetota</taxon>
        <taxon>Actinomycetes</taxon>
        <taxon>Micrococcales</taxon>
        <taxon>Micrococcaceae</taxon>
    </lineage>
</organism>
<keyword evidence="3" id="KW-1185">Reference proteome</keyword>